<keyword evidence="2" id="KW-0812">Transmembrane</keyword>
<evidence type="ECO:0000313" key="3">
    <source>
        <dbReference type="EMBL" id="XBO44258.1"/>
    </source>
</evidence>
<organism evidence="3">
    <name type="scientific">Pedococcus sp. KACC 23699</name>
    <dbReference type="NCBI Taxonomy" id="3149228"/>
    <lineage>
        <taxon>Bacteria</taxon>
        <taxon>Bacillati</taxon>
        <taxon>Actinomycetota</taxon>
        <taxon>Actinomycetes</taxon>
        <taxon>Micrococcales</taxon>
        <taxon>Intrasporangiaceae</taxon>
        <taxon>Pedococcus</taxon>
    </lineage>
</organism>
<sequence>MKLIPWVHRQADNDARLVMALTGYVILTGVSEVLMVDMRFPKSYQEPSADPSTSHDRQKIWLAGSA</sequence>
<dbReference type="AlphaFoldDB" id="A0AAU7JVF5"/>
<dbReference type="EMBL" id="CP157483">
    <property type="protein sequence ID" value="XBO44258.1"/>
    <property type="molecule type" value="Genomic_DNA"/>
</dbReference>
<reference evidence="3" key="1">
    <citation type="submission" date="2024-05" db="EMBL/GenBank/DDBJ databases">
        <authorList>
            <person name="Kim S."/>
            <person name="Heo J."/>
            <person name="Choi H."/>
            <person name="Choi Y."/>
            <person name="Kwon S.-W."/>
            <person name="Kim Y."/>
        </authorList>
    </citation>
    <scope>NUCLEOTIDE SEQUENCE</scope>
    <source>
        <strain evidence="3">KACC 23699</strain>
    </source>
</reference>
<accession>A0AAU7JVF5</accession>
<keyword evidence="2" id="KW-1133">Transmembrane helix</keyword>
<evidence type="ECO:0000256" key="2">
    <source>
        <dbReference type="SAM" id="Phobius"/>
    </source>
</evidence>
<dbReference type="RefSeq" id="WP_406831748.1">
    <property type="nucleotide sequence ID" value="NZ_CP157483.1"/>
</dbReference>
<keyword evidence="2" id="KW-0472">Membrane</keyword>
<proteinExistence type="predicted"/>
<name>A0AAU7JVF5_9MICO</name>
<feature type="transmembrane region" description="Helical" evidence="2">
    <location>
        <begin position="15"/>
        <end position="36"/>
    </location>
</feature>
<gene>
    <name evidence="3" type="ORF">ABEG17_02725</name>
</gene>
<feature type="region of interest" description="Disordered" evidence="1">
    <location>
        <begin position="44"/>
        <end position="66"/>
    </location>
</feature>
<protein>
    <submittedName>
        <fullName evidence="3">Uncharacterized protein</fullName>
    </submittedName>
</protein>
<evidence type="ECO:0000256" key="1">
    <source>
        <dbReference type="SAM" id="MobiDB-lite"/>
    </source>
</evidence>